<dbReference type="Gene3D" id="1.50.40.10">
    <property type="entry name" value="Mitochondrial carrier domain"/>
    <property type="match status" value="2"/>
</dbReference>
<protein>
    <submittedName>
        <fullName evidence="12">Related to peroxisomal membrane protein PMP47B</fullName>
    </submittedName>
</protein>
<evidence type="ECO:0000256" key="9">
    <source>
        <dbReference type="PROSITE-ProRule" id="PRU00282"/>
    </source>
</evidence>
<accession>A0A2N8UA07</accession>
<reference evidence="12 13" key="1">
    <citation type="submission" date="2017-02" db="EMBL/GenBank/DDBJ databases">
        <authorList>
            <person name="Peterson S.W."/>
        </authorList>
    </citation>
    <scope>NUCLEOTIDE SEQUENCE [LARGE SCALE GENOMIC DNA]</scope>
    <source>
        <strain evidence="12 13">SRS1_H2-8</strain>
    </source>
</reference>
<evidence type="ECO:0000256" key="5">
    <source>
        <dbReference type="ARBA" id="ARBA00022737"/>
    </source>
</evidence>
<evidence type="ECO:0000256" key="10">
    <source>
        <dbReference type="RuleBase" id="RU000488"/>
    </source>
</evidence>
<dbReference type="Pfam" id="PF00153">
    <property type="entry name" value="Mito_carr"/>
    <property type="match status" value="3"/>
</dbReference>
<keyword evidence="4 9" id="KW-0812">Transmembrane</keyword>
<dbReference type="Proteomes" id="UP000239563">
    <property type="component" value="Chromosome III"/>
</dbReference>
<evidence type="ECO:0000256" key="3">
    <source>
        <dbReference type="ARBA" id="ARBA00022448"/>
    </source>
</evidence>
<feature type="transmembrane region" description="Helical" evidence="11">
    <location>
        <begin position="6"/>
        <end position="27"/>
    </location>
</feature>
<dbReference type="SUPFAM" id="SSF103506">
    <property type="entry name" value="Mitochondrial carrier"/>
    <property type="match status" value="1"/>
</dbReference>
<feature type="repeat" description="Solcar" evidence="9">
    <location>
        <begin position="115"/>
        <end position="215"/>
    </location>
</feature>
<evidence type="ECO:0000256" key="11">
    <source>
        <dbReference type="SAM" id="Phobius"/>
    </source>
</evidence>
<dbReference type="InterPro" id="IPR023395">
    <property type="entry name" value="MCP_dom_sf"/>
</dbReference>
<dbReference type="GO" id="GO:0015217">
    <property type="term" value="F:ADP transmembrane transporter activity"/>
    <property type="evidence" value="ECO:0007669"/>
    <property type="project" value="TreeGrafter"/>
</dbReference>
<dbReference type="GO" id="GO:0015228">
    <property type="term" value="F:coenzyme A transmembrane transporter activity"/>
    <property type="evidence" value="ECO:0007669"/>
    <property type="project" value="TreeGrafter"/>
</dbReference>
<dbReference type="EMBL" id="LT795056">
    <property type="protein sequence ID" value="SJX61876.1"/>
    <property type="molecule type" value="Genomic_DNA"/>
</dbReference>
<dbReference type="FunFam" id="1.50.40.10:FF:000193">
    <property type="entry name" value="Related to peroxisomal membrane protein PMP47B"/>
    <property type="match status" value="1"/>
</dbReference>
<comment type="subcellular location">
    <subcellularLocation>
        <location evidence="1">Peroxisome membrane</location>
        <topology evidence="1">Multi-pass membrane protein</topology>
    </subcellularLocation>
</comment>
<sequence>MSDDSFIHACAGGVGGMVAMTATYPLVGISTRAAVESSKNPEEPMIKAALKILQQEGVSGLYAGLSSSLLGIGVTNFVYYFFFEKCRETILKSKAKVAAAAATSATATIANGGALSTFESILAGVIAGTATTVSTNPIWIVNTRQTVRVGVTEADPKAAAAAKAAATKRLGFLQTMQKIVRDEGLLALWKGLGPALVLVINPVLQYTAFEQLKNWVVKSRLARANGASVSLSDWDFFWLGALSKLFATGLTYPQIVIKSRQHAGSSKGASTNIWTAMVEIVQKEGIAGLYRGIASKLLQSVLTAAILFASKERVFNMTKSLIAPVAAVAPVKK</sequence>
<evidence type="ECO:0000256" key="7">
    <source>
        <dbReference type="ARBA" id="ARBA00023136"/>
    </source>
</evidence>
<dbReference type="AlphaFoldDB" id="A0A2N8UA07"/>
<evidence type="ECO:0000256" key="6">
    <source>
        <dbReference type="ARBA" id="ARBA00022989"/>
    </source>
</evidence>
<dbReference type="GO" id="GO:0044610">
    <property type="term" value="F:FMN transmembrane transporter activity"/>
    <property type="evidence" value="ECO:0007669"/>
    <property type="project" value="TreeGrafter"/>
</dbReference>
<gene>
    <name evidence="12" type="ORF">SRS1_12860</name>
</gene>
<keyword evidence="5" id="KW-0677">Repeat</keyword>
<organism evidence="12 13">
    <name type="scientific">Sporisorium reilianum f. sp. reilianum</name>
    <dbReference type="NCBI Taxonomy" id="72559"/>
    <lineage>
        <taxon>Eukaryota</taxon>
        <taxon>Fungi</taxon>
        <taxon>Dikarya</taxon>
        <taxon>Basidiomycota</taxon>
        <taxon>Ustilaginomycotina</taxon>
        <taxon>Ustilaginomycetes</taxon>
        <taxon>Ustilaginales</taxon>
        <taxon>Ustilaginaceae</taxon>
        <taxon>Sporisorium</taxon>
    </lineage>
</organism>
<keyword evidence="7 9" id="KW-0472">Membrane</keyword>
<evidence type="ECO:0000256" key="2">
    <source>
        <dbReference type="ARBA" id="ARBA00006375"/>
    </source>
</evidence>
<dbReference type="GO" id="GO:0015230">
    <property type="term" value="F:FAD transmembrane transporter activity"/>
    <property type="evidence" value="ECO:0007669"/>
    <property type="project" value="TreeGrafter"/>
</dbReference>
<dbReference type="GO" id="GO:0005347">
    <property type="term" value="F:ATP transmembrane transporter activity"/>
    <property type="evidence" value="ECO:0007669"/>
    <property type="project" value="TreeGrafter"/>
</dbReference>
<dbReference type="PANTHER" id="PTHR45939:SF5">
    <property type="entry name" value="PEROXISOMAL MEMBRANE PROTEIN PMP34"/>
    <property type="match status" value="1"/>
</dbReference>
<dbReference type="PANTHER" id="PTHR45939">
    <property type="entry name" value="PEROXISOMAL MEMBRANE PROTEIN PMP34-RELATED"/>
    <property type="match status" value="1"/>
</dbReference>
<comment type="similarity">
    <text evidence="2 10">Belongs to the mitochondrial carrier (TC 2.A.29) family.</text>
</comment>
<keyword evidence="6 11" id="KW-1133">Transmembrane helix</keyword>
<proteinExistence type="inferred from homology"/>
<dbReference type="GO" id="GO:0051724">
    <property type="term" value="F:NAD transmembrane transporter activity"/>
    <property type="evidence" value="ECO:0007669"/>
    <property type="project" value="TreeGrafter"/>
</dbReference>
<feature type="repeat" description="Solcar" evidence="9">
    <location>
        <begin position="3"/>
        <end position="89"/>
    </location>
</feature>
<dbReference type="FunFam" id="1.50.40.10:FF:000152">
    <property type="entry name" value="Mitochondrial carrier domain-containing protein"/>
    <property type="match status" value="1"/>
</dbReference>
<evidence type="ECO:0000256" key="4">
    <source>
        <dbReference type="ARBA" id="ARBA00022692"/>
    </source>
</evidence>
<keyword evidence="3 10" id="KW-0813">Transport</keyword>
<evidence type="ECO:0000313" key="12">
    <source>
        <dbReference type="EMBL" id="SJX61876.1"/>
    </source>
</evidence>
<name>A0A2N8UA07_9BASI</name>
<feature type="repeat" description="Solcar" evidence="9">
    <location>
        <begin position="235"/>
        <end position="317"/>
    </location>
</feature>
<keyword evidence="8" id="KW-0576">Peroxisome</keyword>
<evidence type="ECO:0000256" key="8">
    <source>
        <dbReference type="ARBA" id="ARBA00023140"/>
    </source>
</evidence>
<dbReference type="InterPro" id="IPR018108">
    <property type="entry name" value="MCP_transmembrane"/>
</dbReference>
<feature type="transmembrane region" description="Helical" evidence="11">
    <location>
        <begin position="61"/>
        <end position="82"/>
    </location>
</feature>
<dbReference type="GO" id="GO:0005778">
    <property type="term" value="C:peroxisomal membrane"/>
    <property type="evidence" value="ECO:0007669"/>
    <property type="project" value="UniProtKB-SubCell"/>
</dbReference>
<dbReference type="InterPro" id="IPR052217">
    <property type="entry name" value="Mito/Peroxisomal_Carrier"/>
</dbReference>
<evidence type="ECO:0000256" key="1">
    <source>
        <dbReference type="ARBA" id="ARBA00004585"/>
    </source>
</evidence>
<dbReference type="GO" id="GO:0080122">
    <property type="term" value="F:AMP transmembrane transporter activity"/>
    <property type="evidence" value="ECO:0007669"/>
    <property type="project" value="TreeGrafter"/>
</dbReference>
<dbReference type="PROSITE" id="PS50920">
    <property type="entry name" value="SOLCAR"/>
    <property type="match status" value="3"/>
</dbReference>
<evidence type="ECO:0000313" key="13">
    <source>
        <dbReference type="Proteomes" id="UP000239563"/>
    </source>
</evidence>